<dbReference type="PANTHER" id="PTHR30055">
    <property type="entry name" value="HTH-TYPE TRANSCRIPTIONAL REGULATOR RUTR"/>
    <property type="match status" value="1"/>
</dbReference>
<keyword evidence="1 2" id="KW-0238">DNA-binding</keyword>
<comment type="caution">
    <text evidence="4">The sequence shown here is derived from an EMBL/GenBank/DDBJ whole genome shotgun (WGS) entry which is preliminary data.</text>
</comment>
<proteinExistence type="predicted"/>
<name>A0A502EE07_9MYCO</name>
<evidence type="ECO:0000256" key="2">
    <source>
        <dbReference type="PROSITE-ProRule" id="PRU00335"/>
    </source>
</evidence>
<organism evidence="4 5">
    <name type="scientific">Mycolicibacterium hodleri</name>
    <dbReference type="NCBI Taxonomy" id="49897"/>
    <lineage>
        <taxon>Bacteria</taxon>
        <taxon>Bacillati</taxon>
        <taxon>Actinomycetota</taxon>
        <taxon>Actinomycetes</taxon>
        <taxon>Mycobacteriales</taxon>
        <taxon>Mycobacteriaceae</taxon>
        <taxon>Mycolicibacterium</taxon>
    </lineage>
</organism>
<dbReference type="EMBL" id="RCZG01000004">
    <property type="protein sequence ID" value="TPG34700.1"/>
    <property type="molecule type" value="Genomic_DNA"/>
</dbReference>
<dbReference type="PRINTS" id="PR00455">
    <property type="entry name" value="HTHTETR"/>
</dbReference>
<evidence type="ECO:0000313" key="4">
    <source>
        <dbReference type="EMBL" id="TPG34700.1"/>
    </source>
</evidence>
<dbReference type="Pfam" id="PF17918">
    <property type="entry name" value="TetR_C_15"/>
    <property type="match status" value="1"/>
</dbReference>
<keyword evidence="5" id="KW-1185">Reference proteome</keyword>
<dbReference type="Pfam" id="PF00440">
    <property type="entry name" value="TetR_N"/>
    <property type="match status" value="1"/>
</dbReference>
<dbReference type="GO" id="GO:0003700">
    <property type="term" value="F:DNA-binding transcription factor activity"/>
    <property type="evidence" value="ECO:0007669"/>
    <property type="project" value="TreeGrafter"/>
</dbReference>
<dbReference type="InterPro" id="IPR001647">
    <property type="entry name" value="HTH_TetR"/>
</dbReference>
<evidence type="ECO:0000259" key="3">
    <source>
        <dbReference type="PROSITE" id="PS50977"/>
    </source>
</evidence>
<evidence type="ECO:0000256" key="1">
    <source>
        <dbReference type="ARBA" id="ARBA00023125"/>
    </source>
</evidence>
<dbReference type="GO" id="GO:0000976">
    <property type="term" value="F:transcription cis-regulatory region binding"/>
    <property type="evidence" value="ECO:0007669"/>
    <property type="project" value="TreeGrafter"/>
</dbReference>
<accession>A0A502EE07</accession>
<protein>
    <submittedName>
        <fullName evidence="4">TetR/AcrR family transcriptional regulator</fullName>
    </submittedName>
</protein>
<sequence>MPPGGVVEQRRRPLQDRSRATVSFVLEAAAQLFSESGYHAVTTNAVAERAGVSIGTLYQYFANKDDLLMALLEHHVAAAKTAISTALRDLPASDVRSVIAELVRFTLAHNTAHPDLGMLMQRYAPRSTLLQDHLSETRRLIADAILNRLQATRRSLSERELRLRAELAARVIEQLSHSVALDEPVGESTDALSAEITRMVVGYLHAPPNSPDRVE</sequence>
<dbReference type="InterPro" id="IPR023772">
    <property type="entry name" value="DNA-bd_HTH_TetR-type_CS"/>
</dbReference>
<dbReference type="PROSITE" id="PS01081">
    <property type="entry name" value="HTH_TETR_1"/>
    <property type="match status" value="1"/>
</dbReference>
<feature type="domain" description="HTH tetR-type" evidence="3">
    <location>
        <begin position="19"/>
        <end position="79"/>
    </location>
</feature>
<dbReference type="InterPro" id="IPR041669">
    <property type="entry name" value="TetR_C_15"/>
</dbReference>
<dbReference type="Proteomes" id="UP000320095">
    <property type="component" value="Unassembled WGS sequence"/>
</dbReference>
<gene>
    <name evidence="4" type="ORF">EAH80_12915</name>
</gene>
<dbReference type="InterPro" id="IPR050109">
    <property type="entry name" value="HTH-type_TetR-like_transc_reg"/>
</dbReference>
<dbReference type="PANTHER" id="PTHR30055:SF226">
    <property type="entry name" value="HTH-TYPE TRANSCRIPTIONAL REGULATOR PKSA"/>
    <property type="match status" value="1"/>
</dbReference>
<dbReference type="PROSITE" id="PS50977">
    <property type="entry name" value="HTH_TETR_2"/>
    <property type="match status" value="1"/>
</dbReference>
<reference evidence="4 5" key="1">
    <citation type="journal article" date="2019" name="Environ. Microbiol.">
        <title>Species interactions and distinct microbial communities in high Arctic permafrost affected cryosols are associated with the CH4 and CO2 gas fluxes.</title>
        <authorList>
            <person name="Altshuler I."/>
            <person name="Hamel J."/>
            <person name="Turney S."/>
            <person name="Magnuson E."/>
            <person name="Levesque R."/>
            <person name="Greer C."/>
            <person name="Whyte L.G."/>
        </authorList>
    </citation>
    <scope>NUCLEOTIDE SEQUENCE [LARGE SCALE GENOMIC DNA]</scope>
    <source>
        <strain evidence="4 5">S5.20</strain>
    </source>
</reference>
<evidence type="ECO:0000313" key="5">
    <source>
        <dbReference type="Proteomes" id="UP000320095"/>
    </source>
</evidence>
<dbReference type="AlphaFoldDB" id="A0A502EE07"/>
<dbReference type="Gene3D" id="1.10.357.10">
    <property type="entry name" value="Tetracycline Repressor, domain 2"/>
    <property type="match status" value="1"/>
</dbReference>
<dbReference type="InterPro" id="IPR009057">
    <property type="entry name" value="Homeodomain-like_sf"/>
</dbReference>
<dbReference type="SUPFAM" id="SSF46689">
    <property type="entry name" value="Homeodomain-like"/>
    <property type="match status" value="1"/>
</dbReference>
<feature type="DNA-binding region" description="H-T-H motif" evidence="2">
    <location>
        <begin position="42"/>
        <end position="61"/>
    </location>
</feature>